<gene>
    <name evidence="9" type="ORF">CNMCM6805_002420</name>
</gene>
<evidence type="ECO:0000256" key="6">
    <source>
        <dbReference type="ARBA" id="ARBA00023136"/>
    </source>
</evidence>
<keyword evidence="5" id="KW-0503">Monooxygenase</keyword>
<dbReference type="OrthoDB" id="5954308at2759"/>
<keyword evidence="2 8" id="KW-0812">Transmembrane</keyword>
<sequence length="162" mass="17980">MTKETYVSATAVVSGSFLSGSMMGLSALVIPVFLDTIDDGPQLLRQWARLYHYGSIIMPALCVATCGIYGYVALSKRTVISPLWSPYALAAVSTLAMVPFTLWVMVPTNNALFELHRSEGSTELDVVRVLVVKWAWLHVMRSLYPLFGAFLGFRAMIRELRT</sequence>
<dbReference type="Pfam" id="PF08592">
    <property type="entry name" value="Anthrone_oxy"/>
    <property type="match status" value="1"/>
</dbReference>
<feature type="transmembrane region" description="Helical" evidence="8">
    <location>
        <begin position="134"/>
        <end position="153"/>
    </location>
</feature>
<comment type="subcellular location">
    <subcellularLocation>
        <location evidence="1">Membrane</location>
        <topology evidence="1">Multi-pass membrane protein</topology>
    </subcellularLocation>
</comment>
<evidence type="ECO:0000256" key="1">
    <source>
        <dbReference type="ARBA" id="ARBA00004141"/>
    </source>
</evidence>
<accession>A0A8H4HG47</accession>
<evidence type="ECO:0000256" key="5">
    <source>
        <dbReference type="ARBA" id="ARBA00023033"/>
    </source>
</evidence>
<feature type="transmembrane region" description="Helical" evidence="8">
    <location>
        <begin position="86"/>
        <end position="106"/>
    </location>
</feature>
<protein>
    <recommendedName>
        <fullName evidence="11">DUF1772-domain-containing protein</fullName>
    </recommendedName>
</protein>
<feature type="transmembrane region" description="Helical" evidence="8">
    <location>
        <begin position="50"/>
        <end position="74"/>
    </location>
</feature>
<dbReference type="PANTHER" id="PTHR35042">
    <property type="entry name" value="ANTHRONE OXYGENASE ENCC"/>
    <property type="match status" value="1"/>
</dbReference>
<feature type="transmembrane region" description="Helical" evidence="8">
    <location>
        <begin position="7"/>
        <end position="30"/>
    </location>
</feature>
<name>A0A8H4HG47_9EURO</name>
<keyword evidence="10" id="KW-1185">Reference proteome</keyword>
<dbReference type="GO" id="GO:0004497">
    <property type="term" value="F:monooxygenase activity"/>
    <property type="evidence" value="ECO:0007669"/>
    <property type="project" value="UniProtKB-KW"/>
</dbReference>
<keyword evidence="3 8" id="KW-1133">Transmembrane helix</keyword>
<proteinExistence type="inferred from homology"/>
<evidence type="ECO:0000256" key="7">
    <source>
        <dbReference type="ARBA" id="ARBA00034313"/>
    </source>
</evidence>
<evidence type="ECO:0000256" key="8">
    <source>
        <dbReference type="SAM" id="Phobius"/>
    </source>
</evidence>
<organism evidence="9 10">
    <name type="scientific">Aspergillus fumigatiaffinis</name>
    <dbReference type="NCBI Taxonomy" id="340414"/>
    <lineage>
        <taxon>Eukaryota</taxon>
        <taxon>Fungi</taxon>
        <taxon>Dikarya</taxon>
        <taxon>Ascomycota</taxon>
        <taxon>Pezizomycotina</taxon>
        <taxon>Eurotiomycetes</taxon>
        <taxon>Eurotiomycetidae</taxon>
        <taxon>Eurotiales</taxon>
        <taxon>Aspergillaceae</taxon>
        <taxon>Aspergillus</taxon>
        <taxon>Aspergillus subgen. Fumigati</taxon>
    </lineage>
</organism>
<dbReference type="Proteomes" id="UP000653565">
    <property type="component" value="Unassembled WGS sequence"/>
</dbReference>
<evidence type="ECO:0000313" key="10">
    <source>
        <dbReference type="Proteomes" id="UP000653565"/>
    </source>
</evidence>
<comment type="similarity">
    <text evidence="7">Belongs to the anthrone oxygenase family.</text>
</comment>
<comment type="caution">
    <text evidence="9">The sequence shown here is derived from an EMBL/GenBank/DDBJ whole genome shotgun (WGS) entry which is preliminary data.</text>
</comment>
<dbReference type="PANTHER" id="PTHR35042:SF3">
    <property type="entry name" value="ANTHRONE OXYGENASE-RELATED"/>
    <property type="match status" value="1"/>
</dbReference>
<keyword evidence="4" id="KW-0560">Oxidoreductase</keyword>
<reference evidence="9" key="1">
    <citation type="journal article" date="2020" name="bioRxiv">
        <title>Genomic and phenotypic heterogeneity of clinical isolates of the human pathogens Aspergillus fumigatus, Aspergillus lentulus and Aspergillus fumigatiaffinis.</title>
        <authorList>
            <person name="dos Santos R.A.C."/>
            <person name="Steenwyk J.L."/>
            <person name="Rivero-Menendez O."/>
            <person name="Mead M.E."/>
            <person name="Silva L.P."/>
            <person name="Bastos R.W."/>
            <person name="Alastruey-Izquierdo A."/>
            <person name="Goldman G.H."/>
            <person name="Rokas A."/>
        </authorList>
    </citation>
    <scope>NUCLEOTIDE SEQUENCE</scope>
    <source>
        <strain evidence="9">CNM-CM6805</strain>
    </source>
</reference>
<dbReference type="EMBL" id="JAAAPX010000015">
    <property type="protein sequence ID" value="KAF4242796.1"/>
    <property type="molecule type" value="Genomic_DNA"/>
</dbReference>
<dbReference type="GO" id="GO:0016020">
    <property type="term" value="C:membrane"/>
    <property type="evidence" value="ECO:0007669"/>
    <property type="project" value="UniProtKB-SubCell"/>
</dbReference>
<evidence type="ECO:0000256" key="3">
    <source>
        <dbReference type="ARBA" id="ARBA00022989"/>
    </source>
</evidence>
<dbReference type="InterPro" id="IPR013901">
    <property type="entry name" value="Anthrone_oxy"/>
</dbReference>
<evidence type="ECO:0000313" key="9">
    <source>
        <dbReference type="EMBL" id="KAF4242796.1"/>
    </source>
</evidence>
<evidence type="ECO:0000256" key="4">
    <source>
        <dbReference type="ARBA" id="ARBA00023002"/>
    </source>
</evidence>
<dbReference type="AlphaFoldDB" id="A0A8H4HG47"/>
<keyword evidence="6 8" id="KW-0472">Membrane</keyword>
<evidence type="ECO:0000256" key="2">
    <source>
        <dbReference type="ARBA" id="ARBA00022692"/>
    </source>
</evidence>
<reference evidence="9" key="2">
    <citation type="submission" date="2020-04" db="EMBL/GenBank/DDBJ databases">
        <authorList>
            <person name="Santos R.A.C."/>
            <person name="Steenwyk J.L."/>
            <person name="Rivero-Menendez O."/>
            <person name="Mead M.E."/>
            <person name="Silva L.P."/>
            <person name="Bastos R.W."/>
            <person name="Alastruey-Izquierdo A."/>
            <person name="Goldman G.H."/>
            <person name="Rokas A."/>
        </authorList>
    </citation>
    <scope>NUCLEOTIDE SEQUENCE</scope>
    <source>
        <strain evidence="9">CNM-CM6805</strain>
    </source>
</reference>
<evidence type="ECO:0008006" key="11">
    <source>
        <dbReference type="Google" id="ProtNLM"/>
    </source>
</evidence>